<dbReference type="AlphaFoldDB" id="A0A074XFL9"/>
<accession>A0A074XFL9</accession>
<evidence type="ECO:0000313" key="2">
    <source>
        <dbReference type="Proteomes" id="UP000030706"/>
    </source>
</evidence>
<dbReference type="HOGENOM" id="CLU_2014825_0_0_1"/>
<dbReference type="RefSeq" id="XP_029757044.1">
    <property type="nucleotide sequence ID" value="XM_029898652.1"/>
</dbReference>
<dbReference type="GeneID" id="40740958"/>
<name>A0A074XFL9_AURPU</name>
<proteinExistence type="predicted"/>
<gene>
    <name evidence="1" type="ORF">M438DRAFT_103609</name>
</gene>
<sequence length="123" mass="13713">MTSDGLLDDEDVHYCILHMDILIVMLSTWLACTFEKTRVATCCKWKGRGMCKCSGTKTYLRELLPPQTPHPADAFDTPSKLSAARMIDRSLNANLAESDHPGIECIPLICRPFEYHAVLADGN</sequence>
<evidence type="ECO:0000313" key="1">
    <source>
        <dbReference type="EMBL" id="KEQ80857.1"/>
    </source>
</evidence>
<dbReference type="EMBL" id="KL584995">
    <property type="protein sequence ID" value="KEQ80857.1"/>
    <property type="molecule type" value="Genomic_DNA"/>
</dbReference>
<organism evidence="1 2">
    <name type="scientific">Aureobasidium pullulans EXF-150</name>
    <dbReference type="NCBI Taxonomy" id="1043002"/>
    <lineage>
        <taxon>Eukaryota</taxon>
        <taxon>Fungi</taxon>
        <taxon>Dikarya</taxon>
        <taxon>Ascomycota</taxon>
        <taxon>Pezizomycotina</taxon>
        <taxon>Dothideomycetes</taxon>
        <taxon>Dothideomycetidae</taxon>
        <taxon>Dothideales</taxon>
        <taxon>Saccotheciaceae</taxon>
        <taxon>Aureobasidium</taxon>
    </lineage>
</organism>
<protein>
    <submittedName>
        <fullName evidence="1">Uncharacterized protein</fullName>
    </submittedName>
</protein>
<dbReference type="Proteomes" id="UP000030706">
    <property type="component" value="Unassembled WGS sequence"/>
</dbReference>
<keyword evidence="2" id="KW-1185">Reference proteome</keyword>
<reference evidence="1 2" key="1">
    <citation type="journal article" date="2014" name="BMC Genomics">
        <title>Genome sequencing of four Aureobasidium pullulans varieties: biotechnological potential, stress tolerance, and description of new species.</title>
        <authorList>
            <person name="Gostin Ar C."/>
            <person name="Ohm R.A."/>
            <person name="Kogej T."/>
            <person name="Sonjak S."/>
            <person name="Turk M."/>
            <person name="Zajc J."/>
            <person name="Zalar P."/>
            <person name="Grube M."/>
            <person name="Sun H."/>
            <person name="Han J."/>
            <person name="Sharma A."/>
            <person name="Chiniquy J."/>
            <person name="Ngan C.Y."/>
            <person name="Lipzen A."/>
            <person name="Barry K."/>
            <person name="Grigoriev I.V."/>
            <person name="Gunde-Cimerman N."/>
        </authorList>
    </citation>
    <scope>NUCLEOTIDE SEQUENCE [LARGE SCALE GENOMIC DNA]</scope>
    <source>
        <strain evidence="1 2">EXF-150</strain>
    </source>
</reference>